<keyword evidence="3" id="KW-1185">Reference proteome</keyword>
<dbReference type="EMBL" id="BPLR01009796">
    <property type="protein sequence ID" value="GIY34672.1"/>
    <property type="molecule type" value="Genomic_DNA"/>
</dbReference>
<evidence type="ECO:0000313" key="2">
    <source>
        <dbReference type="EMBL" id="GIY34672.1"/>
    </source>
</evidence>
<dbReference type="AlphaFoldDB" id="A0AAV4SMF8"/>
<evidence type="ECO:0000313" key="3">
    <source>
        <dbReference type="Proteomes" id="UP001054945"/>
    </source>
</evidence>
<name>A0AAV4SMF8_CAEEX</name>
<reference evidence="2 3" key="1">
    <citation type="submission" date="2021-06" db="EMBL/GenBank/DDBJ databases">
        <title>Caerostris extrusa draft genome.</title>
        <authorList>
            <person name="Kono N."/>
            <person name="Arakawa K."/>
        </authorList>
    </citation>
    <scope>NUCLEOTIDE SEQUENCE [LARGE SCALE GENOMIC DNA]</scope>
</reference>
<organism evidence="2 3">
    <name type="scientific">Caerostris extrusa</name>
    <name type="common">Bark spider</name>
    <name type="synonym">Caerostris bankana</name>
    <dbReference type="NCBI Taxonomy" id="172846"/>
    <lineage>
        <taxon>Eukaryota</taxon>
        <taxon>Metazoa</taxon>
        <taxon>Ecdysozoa</taxon>
        <taxon>Arthropoda</taxon>
        <taxon>Chelicerata</taxon>
        <taxon>Arachnida</taxon>
        <taxon>Araneae</taxon>
        <taxon>Araneomorphae</taxon>
        <taxon>Entelegynae</taxon>
        <taxon>Araneoidea</taxon>
        <taxon>Araneidae</taxon>
        <taxon>Caerostris</taxon>
    </lineage>
</organism>
<dbReference type="Proteomes" id="UP001054945">
    <property type="component" value="Unassembled WGS sequence"/>
</dbReference>
<feature type="region of interest" description="Disordered" evidence="1">
    <location>
        <begin position="69"/>
        <end position="92"/>
    </location>
</feature>
<feature type="compositionally biased region" description="Basic and acidic residues" evidence="1">
    <location>
        <begin position="76"/>
        <end position="92"/>
    </location>
</feature>
<protein>
    <submittedName>
        <fullName evidence="2">Uncharacterized protein</fullName>
    </submittedName>
</protein>
<comment type="caution">
    <text evidence="2">The sequence shown here is derived from an EMBL/GenBank/DDBJ whole genome shotgun (WGS) entry which is preliminary data.</text>
</comment>
<gene>
    <name evidence="2" type="ORF">CEXT_679311</name>
</gene>
<accession>A0AAV4SMF8</accession>
<proteinExistence type="predicted"/>
<sequence length="92" mass="10189">MHNQSGEAYYSGGSTVTSQFSFIPINFGKPSRTSKFSKRFIPHKLQLIKSNKSSPVERVLSLLLVTQPLNSPSKSGPDEKEILCKHPQESLA</sequence>
<evidence type="ECO:0000256" key="1">
    <source>
        <dbReference type="SAM" id="MobiDB-lite"/>
    </source>
</evidence>